<name>A0ABM8ZSZ8_9VIBR</name>
<reference evidence="2" key="1">
    <citation type="submission" date="2021-11" db="EMBL/GenBank/DDBJ databases">
        <authorList>
            <person name="Rodrigo-Torres L."/>
            <person name="Arahal R. D."/>
            <person name="Lucena T."/>
        </authorList>
    </citation>
    <scope>NUCLEOTIDE SEQUENCE</scope>
    <source>
        <strain evidence="2">CECT 7929</strain>
    </source>
</reference>
<organism evidence="2 3">
    <name type="scientific">Vibrio stylophorae</name>
    <dbReference type="NCBI Taxonomy" id="659351"/>
    <lineage>
        <taxon>Bacteria</taxon>
        <taxon>Pseudomonadati</taxon>
        <taxon>Pseudomonadota</taxon>
        <taxon>Gammaproteobacteria</taxon>
        <taxon>Vibrionales</taxon>
        <taxon>Vibrionaceae</taxon>
        <taxon>Vibrio</taxon>
    </lineage>
</organism>
<comment type="caution">
    <text evidence="2">The sequence shown here is derived from an EMBL/GenBank/DDBJ whole genome shotgun (WGS) entry which is preliminary data.</text>
</comment>
<dbReference type="EMBL" id="CAKLDI010000001">
    <property type="protein sequence ID" value="CAH0533439.1"/>
    <property type="molecule type" value="Genomic_DNA"/>
</dbReference>
<keyword evidence="1" id="KW-0812">Transmembrane</keyword>
<feature type="transmembrane region" description="Helical" evidence="1">
    <location>
        <begin position="147"/>
        <end position="169"/>
    </location>
</feature>
<dbReference type="RefSeq" id="WP_237465888.1">
    <property type="nucleotide sequence ID" value="NZ_CAKLDI010000001.1"/>
</dbReference>
<protein>
    <recommendedName>
        <fullName evidence="4">DNA mismatch repair protein</fullName>
    </recommendedName>
</protein>
<proteinExistence type="predicted"/>
<evidence type="ECO:0000256" key="1">
    <source>
        <dbReference type="SAM" id="Phobius"/>
    </source>
</evidence>
<keyword evidence="1" id="KW-0472">Membrane</keyword>
<accession>A0ABM8ZSZ8</accession>
<evidence type="ECO:0000313" key="2">
    <source>
        <dbReference type="EMBL" id="CAH0533439.1"/>
    </source>
</evidence>
<dbReference type="Proteomes" id="UP000838672">
    <property type="component" value="Unassembled WGS sequence"/>
</dbReference>
<evidence type="ECO:0008006" key="4">
    <source>
        <dbReference type="Google" id="ProtNLM"/>
    </source>
</evidence>
<sequence length="178" mass="21086">MAFSIQRIPVWLFILLGLLLNIVAILISSVILEQYNQRNQRLHEQQTEYLDHISQAWRKVENLERKREWTWLMMQRLAANQDAKVTPTLIAQLQPWLNQPLNNISYQSLFQLIDQDQQQLREKIDTAYIETLTIKQRLQTNSQNAAYLHHLALFLQILGLTLLLARDLLGHRHDQKSR</sequence>
<evidence type="ECO:0000313" key="3">
    <source>
        <dbReference type="Proteomes" id="UP000838672"/>
    </source>
</evidence>
<keyword evidence="3" id="KW-1185">Reference proteome</keyword>
<keyword evidence="1" id="KW-1133">Transmembrane helix</keyword>
<feature type="transmembrane region" description="Helical" evidence="1">
    <location>
        <begin position="12"/>
        <end position="32"/>
    </location>
</feature>
<gene>
    <name evidence="2" type="ORF">VST7929_01307</name>
</gene>